<accession>A0AAV7TN76</accession>
<proteinExistence type="predicted"/>
<dbReference type="AlphaFoldDB" id="A0AAV7TN76"/>
<organism evidence="2 3">
    <name type="scientific">Pleurodeles waltl</name>
    <name type="common">Iberian ribbed newt</name>
    <dbReference type="NCBI Taxonomy" id="8319"/>
    <lineage>
        <taxon>Eukaryota</taxon>
        <taxon>Metazoa</taxon>
        <taxon>Chordata</taxon>
        <taxon>Craniata</taxon>
        <taxon>Vertebrata</taxon>
        <taxon>Euteleostomi</taxon>
        <taxon>Amphibia</taxon>
        <taxon>Batrachia</taxon>
        <taxon>Caudata</taxon>
        <taxon>Salamandroidea</taxon>
        <taxon>Salamandridae</taxon>
        <taxon>Pleurodelinae</taxon>
        <taxon>Pleurodeles</taxon>
    </lineage>
</organism>
<gene>
    <name evidence="2" type="ORF">NDU88_003168</name>
</gene>
<keyword evidence="3" id="KW-1185">Reference proteome</keyword>
<name>A0AAV7TN76_PLEWA</name>
<evidence type="ECO:0000256" key="1">
    <source>
        <dbReference type="SAM" id="MobiDB-lite"/>
    </source>
</evidence>
<protein>
    <submittedName>
        <fullName evidence="2">Uncharacterized protein</fullName>
    </submittedName>
</protein>
<feature type="region of interest" description="Disordered" evidence="1">
    <location>
        <begin position="1"/>
        <end position="35"/>
    </location>
</feature>
<dbReference type="EMBL" id="JANPWB010000006">
    <property type="protein sequence ID" value="KAJ1177916.1"/>
    <property type="molecule type" value="Genomic_DNA"/>
</dbReference>
<reference evidence="2" key="1">
    <citation type="journal article" date="2022" name="bioRxiv">
        <title>Sequencing and chromosome-scale assembly of the giantPleurodeles waltlgenome.</title>
        <authorList>
            <person name="Brown T."/>
            <person name="Elewa A."/>
            <person name="Iarovenko S."/>
            <person name="Subramanian E."/>
            <person name="Araus A.J."/>
            <person name="Petzold A."/>
            <person name="Susuki M."/>
            <person name="Suzuki K.-i.T."/>
            <person name="Hayashi T."/>
            <person name="Toyoda A."/>
            <person name="Oliveira C."/>
            <person name="Osipova E."/>
            <person name="Leigh N.D."/>
            <person name="Simon A."/>
            <person name="Yun M.H."/>
        </authorList>
    </citation>
    <scope>NUCLEOTIDE SEQUENCE</scope>
    <source>
        <strain evidence="2">20211129_DDA</strain>
        <tissue evidence="2">Liver</tissue>
    </source>
</reference>
<evidence type="ECO:0000313" key="3">
    <source>
        <dbReference type="Proteomes" id="UP001066276"/>
    </source>
</evidence>
<evidence type="ECO:0000313" key="2">
    <source>
        <dbReference type="EMBL" id="KAJ1177916.1"/>
    </source>
</evidence>
<dbReference type="Proteomes" id="UP001066276">
    <property type="component" value="Chromosome 3_2"/>
</dbReference>
<comment type="caution">
    <text evidence="2">The sequence shown here is derived from an EMBL/GenBank/DDBJ whole genome shotgun (WGS) entry which is preliminary data.</text>
</comment>
<sequence>MRRNGRVGASDEDSPSPPCRKFQEPNAPLLGYAPQKEGNAHSSYYSGGTLPGSLVCEEITRQPTAYTWDSCSLRQCLRKPLTFSVSCLDLFMARGCITQHSRQA</sequence>